<comment type="caution">
    <text evidence="3">The sequence shown here is derived from an EMBL/GenBank/DDBJ whole genome shotgun (WGS) entry which is preliminary data.</text>
</comment>
<dbReference type="STRING" id="1423810.FD19_GL001538"/>
<keyword evidence="4" id="KW-1185">Reference proteome</keyword>
<dbReference type="SMART" id="SM00347">
    <property type="entry name" value="HTH_MARR"/>
    <property type="match status" value="1"/>
</dbReference>
<proteinExistence type="predicted"/>
<dbReference type="InterPro" id="IPR036388">
    <property type="entry name" value="WH-like_DNA-bd_sf"/>
</dbReference>
<dbReference type="Gene3D" id="1.10.10.10">
    <property type="entry name" value="Winged helix-like DNA-binding domain superfamily/Winged helix DNA-binding domain"/>
    <property type="match status" value="1"/>
</dbReference>
<reference evidence="3 4" key="1">
    <citation type="journal article" date="2015" name="Genome Announc.">
        <title>Expanding the biotechnology potential of lactobacilli through comparative genomics of 213 strains and associated genera.</title>
        <authorList>
            <person name="Sun Z."/>
            <person name="Harris H.M."/>
            <person name="McCann A."/>
            <person name="Guo C."/>
            <person name="Argimon S."/>
            <person name="Zhang W."/>
            <person name="Yang X."/>
            <person name="Jeffery I.B."/>
            <person name="Cooney J.C."/>
            <person name="Kagawa T.F."/>
            <person name="Liu W."/>
            <person name="Song Y."/>
            <person name="Salvetti E."/>
            <person name="Wrobel A."/>
            <person name="Rasinkangas P."/>
            <person name="Parkhill J."/>
            <person name="Rea M.C."/>
            <person name="O'Sullivan O."/>
            <person name="Ritari J."/>
            <person name="Douillard F.P."/>
            <person name="Paul Ross R."/>
            <person name="Yang R."/>
            <person name="Briner A.E."/>
            <person name="Felis G.E."/>
            <person name="de Vos W.M."/>
            <person name="Barrangou R."/>
            <person name="Klaenhammer T.R."/>
            <person name="Caufield P.W."/>
            <person name="Cui Y."/>
            <person name="Zhang H."/>
            <person name="O'Toole P.W."/>
        </authorList>
    </citation>
    <scope>NUCLEOTIDE SEQUENCE [LARGE SCALE GENOMIC DNA]</scope>
    <source>
        <strain evidence="3 4">DSM 22698</strain>
    </source>
</reference>
<keyword evidence="1" id="KW-0812">Transmembrane</keyword>
<organism evidence="3 4">
    <name type="scientific">Lacticaseibacillus thailandensis DSM 22698 = JCM 13996</name>
    <dbReference type="NCBI Taxonomy" id="1423810"/>
    <lineage>
        <taxon>Bacteria</taxon>
        <taxon>Bacillati</taxon>
        <taxon>Bacillota</taxon>
        <taxon>Bacilli</taxon>
        <taxon>Lactobacillales</taxon>
        <taxon>Lactobacillaceae</taxon>
        <taxon>Lacticaseibacillus</taxon>
    </lineage>
</organism>
<name>A0A0R2C5E9_9LACO</name>
<dbReference type="PATRIC" id="fig|1423810.4.peg.1584"/>
<evidence type="ECO:0000256" key="1">
    <source>
        <dbReference type="SAM" id="Phobius"/>
    </source>
</evidence>
<gene>
    <name evidence="3" type="ORF">FD19_GL001538</name>
</gene>
<dbReference type="AlphaFoldDB" id="A0A0R2C5E9"/>
<evidence type="ECO:0000259" key="2">
    <source>
        <dbReference type="PROSITE" id="PS50995"/>
    </source>
</evidence>
<evidence type="ECO:0000313" key="3">
    <source>
        <dbReference type="EMBL" id="KRM86957.1"/>
    </source>
</evidence>
<keyword evidence="1" id="KW-1133">Transmembrane helix</keyword>
<dbReference type="Pfam" id="PF13463">
    <property type="entry name" value="HTH_27"/>
    <property type="match status" value="1"/>
</dbReference>
<dbReference type="InterPro" id="IPR036390">
    <property type="entry name" value="WH_DNA-bd_sf"/>
</dbReference>
<dbReference type="Proteomes" id="UP000051789">
    <property type="component" value="Unassembled WGS sequence"/>
</dbReference>
<evidence type="ECO:0000313" key="4">
    <source>
        <dbReference type="Proteomes" id="UP000051789"/>
    </source>
</evidence>
<dbReference type="InterPro" id="IPR000835">
    <property type="entry name" value="HTH_MarR-typ"/>
</dbReference>
<dbReference type="GO" id="GO:0006950">
    <property type="term" value="P:response to stress"/>
    <property type="evidence" value="ECO:0007669"/>
    <property type="project" value="TreeGrafter"/>
</dbReference>
<dbReference type="EMBL" id="AYZK01000004">
    <property type="protein sequence ID" value="KRM86957.1"/>
    <property type="molecule type" value="Genomic_DNA"/>
</dbReference>
<keyword evidence="1" id="KW-0472">Membrane</keyword>
<feature type="domain" description="HTH marR-type" evidence="2">
    <location>
        <begin position="86"/>
        <end position="226"/>
    </location>
</feature>
<dbReference type="PANTHER" id="PTHR33164">
    <property type="entry name" value="TRANSCRIPTIONAL REGULATOR, MARR FAMILY"/>
    <property type="match status" value="1"/>
</dbReference>
<accession>A0A0R2C5E9</accession>
<dbReference type="InterPro" id="IPR039422">
    <property type="entry name" value="MarR/SlyA-like"/>
</dbReference>
<dbReference type="PANTHER" id="PTHR33164:SF43">
    <property type="entry name" value="HTH-TYPE TRANSCRIPTIONAL REPRESSOR YETL"/>
    <property type="match status" value="1"/>
</dbReference>
<dbReference type="SUPFAM" id="SSF46785">
    <property type="entry name" value="Winged helix' DNA-binding domain"/>
    <property type="match status" value="1"/>
</dbReference>
<dbReference type="GO" id="GO:0003700">
    <property type="term" value="F:DNA-binding transcription factor activity"/>
    <property type="evidence" value="ECO:0007669"/>
    <property type="project" value="InterPro"/>
</dbReference>
<sequence>MVNGDIEKATLSGNVSVELLRNVGLCAQLAEKQAMKNLYVVLNDMAPLLLWVLSFLIMARLTMLGDYCTIKSDIRQSYIIRGAHMDQQVVLQYLQEYRHLRDTQFALFDRHARSFGLTTKEEFVLYMLWESPVGQRQADICARLSATKQTISSITKKLWQQGYAEMAEDSHDRRRKLVRLTAKGRAYAQQVIAPAAQAEIDAMAALSPAEMAELTRLTRLFSKQMTRTFDALQSAKKI</sequence>
<protein>
    <recommendedName>
        <fullName evidence="2">HTH marR-type domain-containing protein</fullName>
    </recommendedName>
</protein>
<feature type="transmembrane region" description="Helical" evidence="1">
    <location>
        <begin position="48"/>
        <end position="68"/>
    </location>
</feature>
<dbReference type="PROSITE" id="PS50995">
    <property type="entry name" value="HTH_MARR_2"/>
    <property type="match status" value="1"/>
</dbReference>